<name>A0A834WAG6_9FABA</name>
<evidence type="ECO:0000313" key="7">
    <source>
        <dbReference type="EMBL" id="KAF7815257.1"/>
    </source>
</evidence>
<protein>
    <submittedName>
        <fullName evidence="7">Protein NRT1/ PTR FAMILY 1.2-like</fullName>
    </submittedName>
</protein>
<accession>A0A834WAG6</accession>
<keyword evidence="5 6" id="KW-0472">Membrane</keyword>
<dbReference type="PANTHER" id="PTHR11654">
    <property type="entry name" value="OLIGOPEPTIDE TRANSPORTER-RELATED"/>
    <property type="match status" value="1"/>
</dbReference>
<dbReference type="Proteomes" id="UP000634136">
    <property type="component" value="Unassembled WGS sequence"/>
</dbReference>
<dbReference type="OrthoDB" id="1745162at2759"/>
<dbReference type="GO" id="GO:0016020">
    <property type="term" value="C:membrane"/>
    <property type="evidence" value="ECO:0007669"/>
    <property type="project" value="UniProtKB-SubCell"/>
</dbReference>
<proteinExistence type="inferred from homology"/>
<evidence type="ECO:0000256" key="6">
    <source>
        <dbReference type="SAM" id="Phobius"/>
    </source>
</evidence>
<feature type="transmembrane region" description="Helical" evidence="6">
    <location>
        <begin position="167"/>
        <end position="190"/>
    </location>
</feature>
<dbReference type="InterPro" id="IPR000109">
    <property type="entry name" value="POT_fam"/>
</dbReference>
<reference evidence="7" key="1">
    <citation type="submission" date="2020-09" db="EMBL/GenBank/DDBJ databases">
        <title>Genome-Enabled Discovery of Anthraquinone Biosynthesis in Senna tora.</title>
        <authorList>
            <person name="Kang S.-H."/>
            <person name="Pandey R.P."/>
            <person name="Lee C.-M."/>
            <person name="Sim J.-S."/>
            <person name="Jeong J.-T."/>
            <person name="Choi B.-S."/>
            <person name="Jung M."/>
            <person name="Ginzburg D."/>
            <person name="Zhao K."/>
            <person name="Won S.Y."/>
            <person name="Oh T.-J."/>
            <person name="Yu Y."/>
            <person name="Kim N.-H."/>
            <person name="Lee O.R."/>
            <person name="Lee T.-H."/>
            <person name="Bashyal P."/>
            <person name="Kim T.-S."/>
            <person name="Lee W.-H."/>
            <person name="Kawkins C."/>
            <person name="Kim C.-K."/>
            <person name="Kim J.S."/>
            <person name="Ahn B.O."/>
            <person name="Rhee S.Y."/>
            <person name="Sohng J.K."/>
        </authorList>
    </citation>
    <scope>NUCLEOTIDE SEQUENCE</scope>
    <source>
        <tissue evidence="7">Leaf</tissue>
    </source>
</reference>
<dbReference type="GO" id="GO:0022857">
    <property type="term" value="F:transmembrane transporter activity"/>
    <property type="evidence" value="ECO:0007669"/>
    <property type="project" value="InterPro"/>
</dbReference>
<keyword evidence="8" id="KW-1185">Reference proteome</keyword>
<evidence type="ECO:0000256" key="4">
    <source>
        <dbReference type="ARBA" id="ARBA00022989"/>
    </source>
</evidence>
<organism evidence="7 8">
    <name type="scientific">Senna tora</name>
    <dbReference type="NCBI Taxonomy" id="362788"/>
    <lineage>
        <taxon>Eukaryota</taxon>
        <taxon>Viridiplantae</taxon>
        <taxon>Streptophyta</taxon>
        <taxon>Embryophyta</taxon>
        <taxon>Tracheophyta</taxon>
        <taxon>Spermatophyta</taxon>
        <taxon>Magnoliopsida</taxon>
        <taxon>eudicotyledons</taxon>
        <taxon>Gunneridae</taxon>
        <taxon>Pentapetalae</taxon>
        <taxon>rosids</taxon>
        <taxon>fabids</taxon>
        <taxon>Fabales</taxon>
        <taxon>Fabaceae</taxon>
        <taxon>Caesalpinioideae</taxon>
        <taxon>Cassia clade</taxon>
        <taxon>Senna</taxon>
    </lineage>
</organism>
<gene>
    <name evidence="7" type="ORF">G2W53_029226</name>
</gene>
<dbReference type="Pfam" id="PF00854">
    <property type="entry name" value="PTR2"/>
    <property type="match status" value="1"/>
</dbReference>
<keyword evidence="4 6" id="KW-1133">Transmembrane helix</keyword>
<dbReference type="EMBL" id="JAAIUW010000009">
    <property type="protein sequence ID" value="KAF7815257.1"/>
    <property type="molecule type" value="Genomic_DNA"/>
</dbReference>
<sequence length="234" mass="26154">MFALLQIYLGIELLVLFFMAFFVTRFVAVYYTSSFRASNILLFDASFRAKRASSRTQSRTLAPDGFASNPWNLYTTDQVEELKAIIKVLLLWSTGIMMSVSTSQTSFHVLQAKTMNHHIHPNFQIPLGSFSSLMMLSVFVIVGIYDRIALSLASRIAHKPVRISAKTLIRIGLVLCVLNFITSALIGVQWDRAIGVLLLGVFEDDVEHWVVVVQFSDENGEFDGVCDSECGGWG</sequence>
<comment type="subcellular location">
    <subcellularLocation>
        <location evidence="1">Membrane</location>
        <topology evidence="1">Multi-pass membrane protein</topology>
    </subcellularLocation>
</comment>
<dbReference type="InterPro" id="IPR036259">
    <property type="entry name" value="MFS_trans_sf"/>
</dbReference>
<keyword evidence="3 6" id="KW-0812">Transmembrane</keyword>
<dbReference type="Gene3D" id="1.20.1250.20">
    <property type="entry name" value="MFS general substrate transporter like domains"/>
    <property type="match status" value="1"/>
</dbReference>
<feature type="transmembrane region" description="Helical" evidence="6">
    <location>
        <begin position="6"/>
        <end position="31"/>
    </location>
</feature>
<comment type="caution">
    <text evidence="7">The sequence shown here is derived from an EMBL/GenBank/DDBJ whole genome shotgun (WGS) entry which is preliminary data.</text>
</comment>
<evidence type="ECO:0000256" key="2">
    <source>
        <dbReference type="ARBA" id="ARBA00005982"/>
    </source>
</evidence>
<comment type="similarity">
    <text evidence="2">Belongs to the major facilitator superfamily. Proton-dependent oligopeptide transporter (POT/PTR) (TC 2.A.17) family.</text>
</comment>
<evidence type="ECO:0000256" key="5">
    <source>
        <dbReference type="ARBA" id="ARBA00023136"/>
    </source>
</evidence>
<feature type="transmembrane region" description="Helical" evidence="6">
    <location>
        <begin position="123"/>
        <end position="146"/>
    </location>
</feature>
<evidence type="ECO:0000256" key="1">
    <source>
        <dbReference type="ARBA" id="ARBA00004141"/>
    </source>
</evidence>
<dbReference type="AlphaFoldDB" id="A0A834WAG6"/>
<evidence type="ECO:0000256" key="3">
    <source>
        <dbReference type="ARBA" id="ARBA00022692"/>
    </source>
</evidence>
<evidence type="ECO:0000313" key="8">
    <source>
        <dbReference type="Proteomes" id="UP000634136"/>
    </source>
</evidence>